<accession>A0A386KAL1</accession>
<name>A0A386KAL1_9CAUD</name>
<gene>
    <name evidence="1" type="ORF">Aci05_021</name>
</gene>
<protein>
    <submittedName>
        <fullName evidence="1">Uncharacterized protein</fullName>
    </submittedName>
</protein>
<reference evidence="1 2" key="1">
    <citation type="submission" date="2018-08" db="EMBL/GenBank/DDBJ databases">
        <title>Complete genome sequence of five Acinetobacter baumannii phages from Abidjan, Cote d'Ivoire.</title>
        <authorList>
            <person name="Essoh C."/>
            <person name="Vernadet J.-P."/>
            <person name="Vergnaud G."/>
            <person name="Resch G."/>
            <person name="Pourcel C."/>
        </authorList>
    </citation>
    <scope>NUCLEOTIDE SEQUENCE [LARGE SCALE GENOMIC DNA]</scope>
</reference>
<sequence length="79" mass="9319">MLDDILAEGIESIESVDSVGLVNIMFKTSERSYCLNLKRKFLMRFVLKNDLELNDEWFDKTEQLNDSDYSKLIEVFKCM</sequence>
<evidence type="ECO:0000313" key="1">
    <source>
        <dbReference type="EMBL" id="AYD82431.1"/>
    </source>
</evidence>
<keyword evidence="2" id="KW-1185">Reference proteome</keyword>
<dbReference type="Proteomes" id="UP000269940">
    <property type="component" value="Segment"/>
</dbReference>
<dbReference type="EMBL" id="MH746814">
    <property type="protein sequence ID" value="AYD82431.1"/>
    <property type="molecule type" value="Genomic_DNA"/>
</dbReference>
<organism evidence="1 2">
    <name type="scientific">Acinetobacter phage vB_AbaM_B09_Aci05</name>
    <dbReference type="NCBI Taxonomy" id="2315458"/>
    <lineage>
        <taxon>Viruses</taxon>
        <taxon>Duplodnaviria</taxon>
        <taxon>Heunggongvirae</taxon>
        <taxon>Uroviricota</taxon>
        <taxon>Caudoviricetes</taxon>
        <taxon>Saclayvirus</taxon>
        <taxon>Saclayvirus Aci05</taxon>
    </lineage>
</organism>
<proteinExistence type="predicted"/>
<evidence type="ECO:0000313" key="2">
    <source>
        <dbReference type="Proteomes" id="UP000269940"/>
    </source>
</evidence>